<dbReference type="Gene3D" id="1.20.5.1930">
    <property type="match status" value="1"/>
</dbReference>
<evidence type="ECO:0000256" key="1">
    <source>
        <dbReference type="ARBA" id="ARBA00000085"/>
    </source>
</evidence>
<evidence type="ECO:0000313" key="11">
    <source>
        <dbReference type="EMBL" id="GAA4749581.1"/>
    </source>
</evidence>
<dbReference type="InterPro" id="IPR050482">
    <property type="entry name" value="Sensor_HK_TwoCompSys"/>
</dbReference>
<dbReference type="Pfam" id="PF02518">
    <property type="entry name" value="HATPase_c"/>
    <property type="match status" value="1"/>
</dbReference>
<feature type="transmembrane region" description="Helical" evidence="9">
    <location>
        <begin position="47"/>
        <end position="64"/>
    </location>
</feature>
<dbReference type="Proteomes" id="UP001499882">
    <property type="component" value="Unassembled WGS sequence"/>
</dbReference>
<proteinExistence type="predicted"/>
<feature type="domain" description="Histidine kinase/HSP90-like ATPase" evidence="10">
    <location>
        <begin position="276"/>
        <end position="367"/>
    </location>
</feature>
<dbReference type="SUPFAM" id="SSF55874">
    <property type="entry name" value="ATPase domain of HSP90 chaperone/DNA topoisomerase II/histidine kinase"/>
    <property type="match status" value="1"/>
</dbReference>
<organism evidence="11 12">
    <name type="scientific">Nocardioides endophyticus</name>
    <dbReference type="NCBI Taxonomy" id="1353775"/>
    <lineage>
        <taxon>Bacteria</taxon>
        <taxon>Bacillati</taxon>
        <taxon>Actinomycetota</taxon>
        <taxon>Actinomycetes</taxon>
        <taxon>Propionibacteriales</taxon>
        <taxon>Nocardioidaceae</taxon>
        <taxon>Nocardioides</taxon>
    </lineage>
</organism>
<evidence type="ECO:0000256" key="7">
    <source>
        <dbReference type="ARBA" id="ARBA00022840"/>
    </source>
</evidence>
<keyword evidence="4" id="KW-0808">Transferase</keyword>
<dbReference type="EMBL" id="BAABKN010000023">
    <property type="protein sequence ID" value="GAA4749581.1"/>
    <property type="molecule type" value="Genomic_DNA"/>
</dbReference>
<feature type="transmembrane region" description="Helical" evidence="9">
    <location>
        <begin position="110"/>
        <end position="127"/>
    </location>
</feature>
<evidence type="ECO:0000256" key="6">
    <source>
        <dbReference type="ARBA" id="ARBA00022777"/>
    </source>
</evidence>
<evidence type="ECO:0000256" key="3">
    <source>
        <dbReference type="ARBA" id="ARBA00022553"/>
    </source>
</evidence>
<keyword evidence="8" id="KW-0902">Two-component regulatory system</keyword>
<reference evidence="12" key="1">
    <citation type="journal article" date="2019" name="Int. J. Syst. Evol. Microbiol.">
        <title>The Global Catalogue of Microorganisms (GCM) 10K type strain sequencing project: providing services to taxonomists for standard genome sequencing and annotation.</title>
        <authorList>
            <consortium name="The Broad Institute Genomics Platform"/>
            <consortium name="The Broad Institute Genome Sequencing Center for Infectious Disease"/>
            <person name="Wu L."/>
            <person name="Ma J."/>
        </authorList>
    </citation>
    <scope>NUCLEOTIDE SEQUENCE [LARGE SCALE GENOMIC DNA]</scope>
    <source>
        <strain evidence="12">JCM 18532</strain>
    </source>
</reference>
<evidence type="ECO:0000256" key="4">
    <source>
        <dbReference type="ARBA" id="ARBA00022679"/>
    </source>
</evidence>
<keyword evidence="3" id="KW-0597">Phosphoprotein</keyword>
<dbReference type="PANTHER" id="PTHR24421:SF10">
    <property type="entry name" value="NITRATE_NITRITE SENSOR PROTEIN NARQ"/>
    <property type="match status" value="1"/>
</dbReference>
<keyword evidence="7" id="KW-0067">ATP-binding</keyword>
<keyword evidence="5" id="KW-0547">Nucleotide-binding</keyword>
<feature type="transmembrane region" description="Helical" evidence="9">
    <location>
        <begin position="21"/>
        <end position="41"/>
    </location>
</feature>
<keyword evidence="6" id="KW-0418">Kinase</keyword>
<dbReference type="Pfam" id="PF07730">
    <property type="entry name" value="HisKA_3"/>
    <property type="match status" value="1"/>
</dbReference>
<feature type="transmembrane region" description="Helical" evidence="9">
    <location>
        <begin position="134"/>
        <end position="152"/>
    </location>
</feature>
<evidence type="ECO:0000313" key="12">
    <source>
        <dbReference type="Proteomes" id="UP001499882"/>
    </source>
</evidence>
<evidence type="ECO:0000256" key="5">
    <source>
        <dbReference type="ARBA" id="ARBA00022741"/>
    </source>
</evidence>
<protein>
    <recommendedName>
        <fullName evidence="2">histidine kinase</fullName>
        <ecNumber evidence="2">2.7.13.3</ecNumber>
    </recommendedName>
</protein>
<evidence type="ECO:0000256" key="8">
    <source>
        <dbReference type="ARBA" id="ARBA00023012"/>
    </source>
</evidence>
<dbReference type="InterPro" id="IPR036890">
    <property type="entry name" value="HATPase_C_sf"/>
</dbReference>
<evidence type="ECO:0000256" key="2">
    <source>
        <dbReference type="ARBA" id="ARBA00012438"/>
    </source>
</evidence>
<dbReference type="EC" id="2.7.13.3" evidence="2"/>
<dbReference type="CDD" id="cd16917">
    <property type="entry name" value="HATPase_UhpB-NarQ-NarX-like"/>
    <property type="match status" value="1"/>
</dbReference>
<dbReference type="SMART" id="SM00387">
    <property type="entry name" value="HATPase_c"/>
    <property type="match status" value="1"/>
</dbReference>
<keyword evidence="12" id="KW-1185">Reference proteome</keyword>
<keyword evidence="9" id="KW-0472">Membrane</keyword>
<evidence type="ECO:0000256" key="9">
    <source>
        <dbReference type="SAM" id="Phobius"/>
    </source>
</evidence>
<dbReference type="InterPro" id="IPR011712">
    <property type="entry name" value="Sig_transdc_His_kin_sub3_dim/P"/>
</dbReference>
<comment type="catalytic activity">
    <reaction evidence="1">
        <text>ATP + protein L-histidine = ADP + protein N-phospho-L-histidine.</text>
        <dbReference type="EC" id="2.7.13.3"/>
    </reaction>
</comment>
<name>A0ABP8Z8D1_9ACTN</name>
<evidence type="ECO:0000259" key="10">
    <source>
        <dbReference type="SMART" id="SM00387"/>
    </source>
</evidence>
<keyword evidence="9" id="KW-1133">Transmembrane helix</keyword>
<keyword evidence="9" id="KW-0812">Transmembrane</keyword>
<comment type="caution">
    <text evidence="11">The sequence shown here is derived from an EMBL/GenBank/DDBJ whole genome shotgun (WGS) entry which is preliminary data.</text>
</comment>
<dbReference type="PANTHER" id="PTHR24421">
    <property type="entry name" value="NITRATE/NITRITE SENSOR PROTEIN NARX-RELATED"/>
    <property type="match status" value="1"/>
</dbReference>
<sequence>MTTGLADRVRRAVTVPGRVRRVLFWASVIATIWSFTISVLFEPETASPALAVLVPVVAALSWWLKAWRYVVLGVAAGVVAVYVPDAVFLWPAVTGLVYISIADDPAELPWLAWVAGGVGSVTSLFAYSYAATPAPFLAVALGGALGMLVRAFDRSDRLVGETRQLRGQAAWLEQRTSLARELHDVVGHHVTAMVVQAEAGLVGDPERALREIGGLGRTALGELDALVVHLRDPDSPLSVSAPPRLSDIDELLAAPLRHQGVVVIVELDPEVELDEMTALSAYRIVQEALTNVARHAQATQVWVELAAAGDNTRLRVSDDGLGPPDEVTRGSGLIGIAERVTALGGVWSIGRRPGGGTIVDAYLPVVR</sequence>
<feature type="transmembrane region" description="Helical" evidence="9">
    <location>
        <begin position="69"/>
        <end position="90"/>
    </location>
</feature>
<dbReference type="Gene3D" id="3.30.565.10">
    <property type="entry name" value="Histidine kinase-like ATPase, C-terminal domain"/>
    <property type="match status" value="1"/>
</dbReference>
<gene>
    <name evidence="11" type="ORF">GCM10023350_38390</name>
</gene>
<accession>A0ABP8Z8D1</accession>
<dbReference type="InterPro" id="IPR003594">
    <property type="entry name" value="HATPase_dom"/>
</dbReference>